<dbReference type="SUPFAM" id="SSF47336">
    <property type="entry name" value="ACP-like"/>
    <property type="match status" value="1"/>
</dbReference>
<dbReference type="CDD" id="cd19531">
    <property type="entry name" value="LCL_NRPS-like"/>
    <property type="match status" value="1"/>
</dbReference>
<dbReference type="Proteomes" id="UP000578449">
    <property type="component" value="Unassembled WGS sequence"/>
</dbReference>
<dbReference type="Pfam" id="PF00550">
    <property type="entry name" value="PP-binding"/>
    <property type="match status" value="1"/>
</dbReference>
<evidence type="ECO:0000256" key="4">
    <source>
        <dbReference type="SAM" id="MobiDB-lite"/>
    </source>
</evidence>
<dbReference type="PROSITE" id="PS00455">
    <property type="entry name" value="AMP_BINDING"/>
    <property type="match status" value="1"/>
</dbReference>
<dbReference type="GO" id="GO:0043041">
    <property type="term" value="P:amino acid activation for nonribosomal peptide biosynthetic process"/>
    <property type="evidence" value="ECO:0007669"/>
    <property type="project" value="TreeGrafter"/>
</dbReference>
<dbReference type="GO" id="GO:0008610">
    <property type="term" value="P:lipid biosynthetic process"/>
    <property type="evidence" value="ECO:0007669"/>
    <property type="project" value="UniProtKB-ARBA"/>
</dbReference>
<dbReference type="GO" id="GO:0072330">
    <property type="term" value="P:monocarboxylic acid biosynthetic process"/>
    <property type="evidence" value="ECO:0007669"/>
    <property type="project" value="UniProtKB-ARBA"/>
</dbReference>
<dbReference type="PANTHER" id="PTHR45527:SF1">
    <property type="entry name" value="FATTY ACID SYNTHASE"/>
    <property type="match status" value="1"/>
</dbReference>
<dbReference type="GO" id="GO:0005829">
    <property type="term" value="C:cytosol"/>
    <property type="evidence" value="ECO:0007669"/>
    <property type="project" value="TreeGrafter"/>
</dbReference>
<feature type="domain" description="Carrier" evidence="5">
    <location>
        <begin position="1043"/>
        <end position="1118"/>
    </location>
</feature>
<dbReference type="SMART" id="SM00823">
    <property type="entry name" value="PKS_PP"/>
    <property type="match status" value="1"/>
</dbReference>
<evidence type="ECO:0000256" key="3">
    <source>
        <dbReference type="ARBA" id="ARBA00022553"/>
    </source>
</evidence>
<dbReference type="InterPro" id="IPR025110">
    <property type="entry name" value="AMP-bd_C"/>
</dbReference>
<protein>
    <submittedName>
        <fullName evidence="6">Amino acid adenylation domain-containing protein</fullName>
    </submittedName>
</protein>
<evidence type="ECO:0000256" key="2">
    <source>
        <dbReference type="ARBA" id="ARBA00022450"/>
    </source>
</evidence>
<dbReference type="InterPro" id="IPR042099">
    <property type="entry name" value="ANL_N_sf"/>
</dbReference>
<dbReference type="InterPro" id="IPR020845">
    <property type="entry name" value="AMP-binding_CS"/>
</dbReference>
<dbReference type="NCBIfam" id="TIGR01733">
    <property type="entry name" value="AA-adenyl-dom"/>
    <property type="match status" value="1"/>
</dbReference>
<dbReference type="EMBL" id="JACHGN010000006">
    <property type="protein sequence ID" value="MBB5133707.1"/>
    <property type="molecule type" value="Genomic_DNA"/>
</dbReference>
<comment type="cofactor">
    <cofactor evidence="1">
        <name>pantetheine 4'-phosphate</name>
        <dbReference type="ChEBI" id="CHEBI:47942"/>
    </cofactor>
</comment>
<comment type="caution">
    <text evidence="6">The sequence shown here is derived from an EMBL/GenBank/DDBJ whole genome shotgun (WGS) entry which is preliminary data.</text>
</comment>
<dbReference type="GO" id="GO:0031177">
    <property type="term" value="F:phosphopantetheine binding"/>
    <property type="evidence" value="ECO:0007669"/>
    <property type="project" value="InterPro"/>
</dbReference>
<dbReference type="AlphaFoldDB" id="A0A840P924"/>
<dbReference type="GO" id="GO:0009239">
    <property type="term" value="P:enterobactin biosynthetic process"/>
    <property type="evidence" value="ECO:0007669"/>
    <property type="project" value="TreeGrafter"/>
</dbReference>
<dbReference type="InterPro" id="IPR029058">
    <property type="entry name" value="AB_hydrolase_fold"/>
</dbReference>
<dbReference type="RefSeq" id="WP_185050639.1">
    <property type="nucleotide sequence ID" value="NZ_BAABIX010000001.1"/>
</dbReference>
<dbReference type="PROSITE" id="PS50075">
    <property type="entry name" value="CARRIER"/>
    <property type="match status" value="1"/>
</dbReference>
<dbReference type="Gene3D" id="3.40.50.12780">
    <property type="entry name" value="N-terminal domain of ligase-like"/>
    <property type="match status" value="1"/>
</dbReference>
<feature type="compositionally biased region" description="Low complexity" evidence="4">
    <location>
        <begin position="1156"/>
        <end position="1166"/>
    </location>
</feature>
<feature type="compositionally biased region" description="Low complexity" evidence="4">
    <location>
        <begin position="29"/>
        <end position="39"/>
    </location>
</feature>
<dbReference type="InterPro" id="IPR036736">
    <property type="entry name" value="ACP-like_sf"/>
</dbReference>
<dbReference type="FunFam" id="3.40.50.12780:FF:000012">
    <property type="entry name" value="Non-ribosomal peptide synthetase"/>
    <property type="match status" value="1"/>
</dbReference>
<dbReference type="InterPro" id="IPR001242">
    <property type="entry name" value="Condensation_dom"/>
</dbReference>
<organism evidence="6 7">
    <name type="scientific">Thermocatellispora tengchongensis</name>
    <dbReference type="NCBI Taxonomy" id="1073253"/>
    <lineage>
        <taxon>Bacteria</taxon>
        <taxon>Bacillati</taxon>
        <taxon>Actinomycetota</taxon>
        <taxon>Actinomycetes</taxon>
        <taxon>Streptosporangiales</taxon>
        <taxon>Streptosporangiaceae</taxon>
        <taxon>Thermocatellispora</taxon>
    </lineage>
</organism>
<dbReference type="GO" id="GO:0009366">
    <property type="term" value="C:enterobactin synthetase complex"/>
    <property type="evidence" value="ECO:0007669"/>
    <property type="project" value="TreeGrafter"/>
</dbReference>
<dbReference type="InterPro" id="IPR010071">
    <property type="entry name" value="AA_adenyl_dom"/>
</dbReference>
<dbReference type="Gene3D" id="3.30.559.10">
    <property type="entry name" value="Chloramphenicol acetyltransferase-like domain"/>
    <property type="match status" value="1"/>
</dbReference>
<dbReference type="InterPro" id="IPR020806">
    <property type="entry name" value="PKS_PP-bd"/>
</dbReference>
<dbReference type="Gene3D" id="3.30.300.30">
    <property type="match status" value="1"/>
</dbReference>
<dbReference type="FunFam" id="1.10.1200.10:FF:000016">
    <property type="entry name" value="Non-ribosomal peptide synthase"/>
    <property type="match status" value="1"/>
</dbReference>
<dbReference type="SUPFAM" id="SSF56801">
    <property type="entry name" value="Acetyl-CoA synthetase-like"/>
    <property type="match status" value="1"/>
</dbReference>
<dbReference type="InterPro" id="IPR023213">
    <property type="entry name" value="CAT-like_dom_sf"/>
</dbReference>
<dbReference type="InterPro" id="IPR009081">
    <property type="entry name" value="PP-bd_ACP"/>
</dbReference>
<dbReference type="Pfam" id="PF13193">
    <property type="entry name" value="AMP-binding_C"/>
    <property type="match status" value="1"/>
</dbReference>
<feature type="compositionally biased region" description="Basic residues" evidence="4">
    <location>
        <begin position="1143"/>
        <end position="1155"/>
    </location>
</feature>
<name>A0A840P924_9ACTN</name>
<dbReference type="GO" id="GO:0047527">
    <property type="term" value="F:2,3-dihydroxybenzoate-serine ligase activity"/>
    <property type="evidence" value="ECO:0007669"/>
    <property type="project" value="TreeGrafter"/>
</dbReference>
<dbReference type="Pfam" id="PF00668">
    <property type="entry name" value="Condensation"/>
    <property type="match status" value="1"/>
</dbReference>
<proteinExistence type="predicted"/>
<accession>A0A840P924</accession>
<evidence type="ECO:0000313" key="7">
    <source>
        <dbReference type="Proteomes" id="UP000578449"/>
    </source>
</evidence>
<dbReference type="PANTHER" id="PTHR45527">
    <property type="entry name" value="NONRIBOSOMAL PEPTIDE SYNTHETASE"/>
    <property type="match status" value="1"/>
</dbReference>
<evidence type="ECO:0000256" key="1">
    <source>
        <dbReference type="ARBA" id="ARBA00001957"/>
    </source>
</evidence>
<dbReference type="Gene3D" id="3.30.559.30">
    <property type="entry name" value="Nonribosomal peptide synthetase, condensation domain"/>
    <property type="match status" value="1"/>
</dbReference>
<evidence type="ECO:0000313" key="6">
    <source>
        <dbReference type="EMBL" id="MBB5133707.1"/>
    </source>
</evidence>
<dbReference type="Gene3D" id="3.40.50.1820">
    <property type="entry name" value="alpha/beta hydrolase"/>
    <property type="match status" value="1"/>
</dbReference>
<feature type="region of interest" description="Disordered" evidence="4">
    <location>
        <begin position="135"/>
        <end position="158"/>
    </location>
</feature>
<dbReference type="InterPro" id="IPR045851">
    <property type="entry name" value="AMP-bd_C_sf"/>
</dbReference>
<feature type="compositionally biased region" description="Acidic residues" evidence="4">
    <location>
        <begin position="140"/>
        <end position="156"/>
    </location>
</feature>
<dbReference type="Pfam" id="PF00501">
    <property type="entry name" value="AMP-binding"/>
    <property type="match status" value="1"/>
</dbReference>
<gene>
    <name evidence="6" type="ORF">HNP84_003433</name>
</gene>
<evidence type="ECO:0000259" key="5">
    <source>
        <dbReference type="PROSITE" id="PS50075"/>
    </source>
</evidence>
<reference evidence="6 7" key="1">
    <citation type="submission" date="2020-08" db="EMBL/GenBank/DDBJ databases">
        <title>Genomic Encyclopedia of Type Strains, Phase IV (KMG-IV): sequencing the most valuable type-strain genomes for metagenomic binning, comparative biology and taxonomic classification.</title>
        <authorList>
            <person name="Goeker M."/>
        </authorList>
    </citation>
    <scope>NUCLEOTIDE SEQUENCE [LARGE SCALE GENOMIC DNA]</scope>
    <source>
        <strain evidence="6 7">DSM 45615</strain>
    </source>
</reference>
<dbReference type="SUPFAM" id="SSF52777">
    <property type="entry name" value="CoA-dependent acyltransferases"/>
    <property type="match status" value="2"/>
</dbReference>
<keyword evidence="3" id="KW-0597">Phosphoprotein</keyword>
<feature type="region of interest" description="Disordered" evidence="4">
    <location>
        <begin position="1118"/>
        <end position="1166"/>
    </location>
</feature>
<dbReference type="InterPro" id="IPR000873">
    <property type="entry name" value="AMP-dep_synth/lig_dom"/>
</dbReference>
<keyword evidence="2" id="KW-0596">Phosphopantetheine</keyword>
<sequence length="1166" mass="123164">MTADPRHPSTAPGAGAPEGDGDDRRLRLLRALLAQQGAAPDTGPAEPGPAPGRDPEATPLSSAQYRMWFHQQARPGSAAYNLAVAAELTGELDPAALRAGFTAVAARHEILRTVYRTAPDGTPVQRVLPPAEVPFTLEDPAGEDPASEDPASEDGDAGPRIEQARRAAAEAAAEAAARPFDLATETPLRIHLYRIAAGRHLLLVVLHHIACDDLSWQPLFAEASAGYRAAVGAAPDPAPPLPLQYGDHAAREQRERGPGDDGPAYWRARLTPAPPPAAPLPDLPRPPVPGEAGARVHRPLTAGTHDRLAALARAESASPFMALLTGYLALLHRYTGQTDLAVATPVINRDAPGLRGLIGNFGNSIVVRVDASGRPGFRELLRRVRAECLAAYAHQDTPFDRVVEEVRPYRSAGRTPLADTMFSSRTAGLGALDLPGVRAEEVAVHNGTARFDLAVEVVDTGAGTELGATYRTELYTPGTAARLLDHLDRLLTAAAGEPDRPVDDLPMLSEEEWHRIVHEWNATARPGLLAPATLHGLFEAQARAHPDAEALVDGADRWTYARLDAAAGSLARRLSAAGAGPGRLVGVHLERSAHLVVGLLAVLKTGAAFVPIEPSWPDRRIQEVVADAAPAAVLSRGGTGGPAAAVWGEIPVLDPAGEGADPGEGGAGPAPGPGELAYVIYTSGSTGRPKGAMITHAAICNRLPWQAELLGLGEGDGVLHKAPLGFDISINEIFLPLSCGARLVLAPPGADKDPDALIAVMTRERVGFVYVTSTMLDAMLERPGIKEAGASLRHVWCGGEVLTPELFARFRERLPGSTMYHGYGPAEATIGVSCEVYRGEARRTGVTIGRPNPNTRVHVLAPGLRPVPPGVPGEIHIGGVQVASGYLGDPRRTADRFVPDPFGDEPGARLYATGDLGRYRPDGVIEFLGRADRQIKIRGFRIELDEVEAVLGRHPGVRQAVVLLREDTPGAGHLAAYCLAQPGGTPPGEEELRAFAAERLPEYGVPHSVQILPEFPLMPSGKVDRTALAALPARVPVSAPYLAPRDGLERTVARVWAEVLGVPRVGARDNFFDLGGHSLLTLRVQAALERELGRRVRVVDLFSHPTVADLARLLDTNGARDGEEGATDATGEAGEAGEEAARVARRRAARGRAAARRAAQGGAPRA</sequence>
<keyword evidence="7" id="KW-1185">Reference proteome</keyword>
<feature type="region of interest" description="Disordered" evidence="4">
    <location>
        <begin position="1"/>
        <end position="60"/>
    </location>
</feature>